<proteinExistence type="predicted"/>
<dbReference type="Proteomes" id="UP000608850">
    <property type="component" value="Unassembled WGS sequence"/>
</dbReference>
<dbReference type="InterPro" id="IPR058677">
    <property type="entry name" value="ORF4_N"/>
</dbReference>
<keyword evidence="1" id="KW-0812">Transmembrane</keyword>
<dbReference type="Pfam" id="PF26255">
    <property type="entry name" value="Viral_env_HRPV"/>
    <property type="match status" value="1"/>
</dbReference>
<evidence type="ECO:0000313" key="4">
    <source>
        <dbReference type="Proteomes" id="UP000608850"/>
    </source>
</evidence>
<organism evidence="3 4">
    <name type="scientific">Halarchaeum nitratireducens</name>
    <dbReference type="NCBI Taxonomy" id="489913"/>
    <lineage>
        <taxon>Archaea</taxon>
        <taxon>Methanobacteriati</taxon>
        <taxon>Methanobacteriota</taxon>
        <taxon>Stenosarchaea group</taxon>
        <taxon>Halobacteria</taxon>
        <taxon>Halobacteriales</taxon>
        <taxon>Halobacteriaceae</taxon>
    </lineage>
</organism>
<keyword evidence="1" id="KW-0472">Membrane</keyword>
<evidence type="ECO:0000259" key="2">
    <source>
        <dbReference type="Pfam" id="PF26255"/>
    </source>
</evidence>
<dbReference type="EMBL" id="BMOQ01000005">
    <property type="protein sequence ID" value="GGN18749.1"/>
    <property type="molecule type" value="Genomic_DNA"/>
</dbReference>
<accession>A0A830GDE7</accession>
<feature type="transmembrane region" description="Helical" evidence="1">
    <location>
        <begin position="497"/>
        <end position="516"/>
    </location>
</feature>
<evidence type="ECO:0000256" key="1">
    <source>
        <dbReference type="SAM" id="Phobius"/>
    </source>
</evidence>
<name>A0A830GDE7_9EURY</name>
<feature type="domain" description="Envelope protein N-terminal" evidence="2">
    <location>
        <begin position="67"/>
        <end position="360"/>
    </location>
</feature>
<protein>
    <recommendedName>
        <fullName evidence="2">Envelope protein N-terminal domain-containing protein</fullName>
    </recommendedName>
</protein>
<evidence type="ECO:0000313" key="3">
    <source>
        <dbReference type="EMBL" id="GGN18749.1"/>
    </source>
</evidence>
<comment type="caution">
    <text evidence="3">The sequence shown here is derived from an EMBL/GenBank/DDBJ whole genome shotgun (WGS) entry which is preliminary data.</text>
</comment>
<keyword evidence="1" id="KW-1133">Transmembrane helix</keyword>
<sequence length="520" mass="55228">MSEHTSSLARVGRVVLIVALVSSMVAAPVAGSIASPAAPDGPAATGSGTCSFASVLHFFGVADDCVVGSTTTEVQQVKNAEDNQTALQIYNAAAAQQASSKQLLASTANYANDTRNVAWSKAEVAYYQALENDSVKEVAREKAMRAIEDYYTKRQMSLVKSWEVNVHAAYDLHERGANESGIPNDLVDIVPHGPPASNAANNEYGNPGSPEWNKTVTVDYVNGSTTQMFTFGGSKPYIDASSAGHYSHAKRDIDGDDHASRQSGNYLRIVVHSPEGSDIGQSGVFNSSKYTDRWQQYGDLSAELKTEFSTYANNTYPAVESGRINASEVVSRETRMFQLGTQAGQSGSLYDSVAALSMMGLATPNLNGTGTMTVNYQNRQYHGLLLAPEVPNGTWTAGTSYNATAPPLNGSAVLATTTGETVPLDSGTFRLASISSQNGESMQSVNATRSQYQTTNVTKLVEQLNETQRLIEDVEARQATGSNPSGSSSGSPLDGDGPIYLVVGLSIISLLVVVALQRDR</sequence>
<dbReference type="AlphaFoldDB" id="A0A830GDE7"/>
<keyword evidence="4" id="KW-1185">Reference proteome</keyword>
<gene>
    <name evidence="3" type="ORF">GCM10009021_19750</name>
</gene>
<reference evidence="3 4" key="1">
    <citation type="journal article" date="2019" name="Int. J. Syst. Evol. Microbiol.">
        <title>The Global Catalogue of Microorganisms (GCM) 10K type strain sequencing project: providing services to taxonomists for standard genome sequencing and annotation.</title>
        <authorList>
            <consortium name="The Broad Institute Genomics Platform"/>
            <consortium name="The Broad Institute Genome Sequencing Center for Infectious Disease"/>
            <person name="Wu L."/>
            <person name="Ma J."/>
        </authorList>
    </citation>
    <scope>NUCLEOTIDE SEQUENCE [LARGE SCALE GENOMIC DNA]</scope>
    <source>
        <strain evidence="3 4">JCM 16331</strain>
    </source>
</reference>